<dbReference type="Pfam" id="PF14747">
    <property type="entry name" value="DUF4473"/>
    <property type="match status" value="1"/>
</dbReference>
<dbReference type="PANTHER" id="PTHR33272:SF3">
    <property type="entry name" value="DUF148 DOMAIN-CONTAINING PROTEIN-RELATED"/>
    <property type="match status" value="1"/>
</dbReference>
<keyword evidence="2" id="KW-1185">Reference proteome</keyword>
<dbReference type="AlphaFoldDB" id="A0AAE9F2G2"/>
<proteinExistence type="predicted"/>
<accession>A0AAE9F2G2</accession>
<protein>
    <submittedName>
        <fullName evidence="1">Uncharacterized protein</fullName>
    </submittedName>
</protein>
<organism evidence="1 2">
    <name type="scientific">Caenorhabditis briggsae</name>
    <dbReference type="NCBI Taxonomy" id="6238"/>
    <lineage>
        <taxon>Eukaryota</taxon>
        <taxon>Metazoa</taxon>
        <taxon>Ecdysozoa</taxon>
        <taxon>Nematoda</taxon>
        <taxon>Chromadorea</taxon>
        <taxon>Rhabditida</taxon>
        <taxon>Rhabditina</taxon>
        <taxon>Rhabditomorpha</taxon>
        <taxon>Rhabditoidea</taxon>
        <taxon>Rhabditidae</taxon>
        <taxon>Peloderinae</taxon>
        <taxon>Caenorhabditis</taxon>
    </lineage>
</organism>
<dbReference type="Proteomes" id="UP000829354">
    <property type="component" value="Chromosome V"/>
</dbReference>
<dbReference type="InterPro" id="IPR027913">
    <property type="entry name" value="DUF4473"/>
</dbReference>
<sequence>MLDALQNFRDFLNVNIFHYRRGSTCGAKAAGMTQESIDGLAALRQIFAIGYAMVQSNKEAADKFIADYKTDSENYIKNMPENDQTAYNNLLKKHGIA</sequence>
<name>A0AAE9F2G2_CAEBR</name>
<dbReference type="PANTHER" id="PTHR33272">
    <property type="entry name" value="PROTEIN CBG22877-RELATED"/>
    <property type="match status" value="1"/>
</dbReference>
<reference evidence="1 2" key="1">
    <citation type="submission" date="2022-04" db="EMBL/GenBank/DDBJ databases">
        <title>Chromosome-level reference genomes for two strains of Caenorhabditis briggsae: an improved platform for comparative genomics.</title>
        <authorList>
            <person name="Stevens L."/>
            <person name="Andersen E."/>
        </authorList>
    </citation>
    <scope>NUCLEOTIDE SEQUENCE [LARGE SCALE GENOMIC DNA]</scope>
    <source>
        <strain evidence="1">VX34</strain>
        <tissue evidence="1">Whole-organism</tissue>
    </source>
</reference>
<dbReference type="EMBL" id="CP092624">
    <property type="protein sequence ID" value="UMM37133.1"/>
    <property type="molecule type" value="Genomic_DNA"/>
</dbReference>
<evidence type="ECO:0000313" key="2">
    <source>
        <dbReference type="Proteomes" id="UP000829354"/>
    </source>
</evidence>
<evidence type="ECO:0000313" key="1">
    <source>
        <dbReference type="EMBL" id="UMM37133.1"/>
    </source>
</evidence>
<gene>
    <name evidence="1" type="ORF">L5515_008998</name>
</gene>